<protein>
    <submittedName>
        <fullName evidence="1">Uncharacterized protein</fullName>
    </submittedName>
</protein>
<feature type="non-terminal residue" evidence="1">
    <location>
        <position position="43"/>
    </location>
</feature>
<evidence type="ECO:0000313" key="3">
    <source>
        <dbReference type="Proteomes" id="UP000053864"/>
    </source>
</evidence>
<gene>
    <name evidence="1" type="ORF">L915_09261</name>
    <name evidence="2" type="ORF">L916_09172</name>
</gene>
<dbReference type="AlphaFoldDB" id="W2GT92"/>
<name>W2GT92_PHYNI</name>
<dbReference type="Proteomes" id="UP000053864">
    <property type="component" value="Unassembled WGS sequence"/>
</dbReference>
<dbReference type="EMBL" id="KI686456">
    <property type="protein sequence ID" value="ETK86084.1"/>
    <property type="molecule type" value="Genomic_DNA"/>
</dbReference>
<accession>W2GT92</accession>
<feature type="non-terminal residue" evidence="1">
    <location>
        <position position="1"/>
    </location>
</feature>
<reference evidence="2 3" key="2">
    <citation type="submission" date="2013-11" db="EMBL/GenBank/DDBJ databases">
        <title>The Genome Sequence of Phytophthora parasitica CJ05E6.</title>
        <authorList>
            <consortium name="The Broad Institute Genomics Platform"/>
            <person name="Russ C."/>
            <person name="Tyler B."/>
            <person name="Panabieres F."/>
            <person name="Shan W."/>
            <person name="Tripathy S."/>
            <person name="Grunwald N."/>
            <person name="Machado M."/>
            <person name="Johnson C.S."/>
            <person name="Arredondo F."/>
            <person name="Hong C."/>
            <person name="Coffey M."/>
            <person name="Young S.K."/>
            <person name="Zeng Q."/>
            <person name="Gargeya S."/>
            <person name="Fitzgerald M."/>
            <person name="Abouelleil A."/>
            <person name="Alvarado L."/>
            <person name="Chapman S.B."/>
            <person name="Gainer-Dewar J."/>
            <person name="Goldberg J."/>
            <person name="Griggs A."/>
            <person name="Gujja S."/>
            <person name="Hansen M."/>
            <person name="Howarth C."/>
            <person name="Imamovic A."/>
            <person name="Ireland A."/>
            <person name="Larimer J."/>
            <person name="McCowan C."/>
            <person name="Murphy C."/>
            <person name="Pearson M."/>
            <person name="Poon T.W."/>
            <person name="Priest M."/>
            <person name="Roberts A."/>
            <person name="Saif S."/>
            <person name="Shea T."/>
            <person name="Sykes S."/>
            <person name="Wortman J."/>
            <person name="Nusbaum C."/>
            <person name="Birren B."/>
        </authorList>
    </citation>
    <scope>NUCLEOTIDE SEQUENCE [LARGE SCALE GENOMIC DNA]</scope>
    <source>
        <strain evidence="2 3">CJ05E6</strain>
    </source>
</reference>
<sequence length="43" mass="4947">RRHLILPAPLVTSFSRNALNRVRNPVTARGGTRQQEERAWSFS</sequence>
<evidence type="ECO:0000313" key="2">
    <source>
        <dbReference type="EMBL" id="ETL39507.1"/>
    </source>
</evidence>
<dbReference type="Proteomes" id="UP000053236">
    <property type="component" value="Unassembled WGS sequence"/>
</dbReference>
<reference evidence="1" key="1">
    <citation type="submission" date="2013-11" db="EMBL/GenBank/DDBJ databases">
        <title>The Genome Sequence of Phytophthora parasitica CJ02B3.</title>
        <authorList>
            <consortium name="The Broad Institute Genomics Platform"/>
            <person name="Russ C."/>
            <person name="Tyler B."/>
            <person name="Panabieres F."/>
            <person name="Shan W."/>
            <person name="Tripathy S."/>
            <person name="Grunwald N."/>
            <person name="Machado M."/>
            <person name="Johnson C.S."/>
            <person name="Arredondo F."/>
            <person name="Hong C."/>
            <person name="Coffey M."/>
            <person name="Young S.K."/>
            <person name="Zeng Q."/>
            <person name="Gargeya S."/>
            <person name="Fitzgerald M."/>
            <person name="Abouelleil A."/>
            <person name="Alvarado L."/>
            <person name="Chapman S.B."/>
            <person name="Gainer-Dewar J."/>
            <person name="Goldberg J."/>
            <person name="Griggs A."/>
            <person name="Gujja S."/>
            <person name="Hansen M."/>
            <person name="Howarth C."/>
            <person name="Imamovic A."/>
            <person name="Ireland A."/>
            <person name="Larimer J."/>
            <person name="McCowan C."/>
            <person name="Murphy C."/>
            <person name="Pearson M."/>
            <person name="Poon T.W."/>
            <person name="Priest M."/>
            <person name="Roberts A."/>
            <person name="Saif S."/>
            <person name="Shea T."/>
            <person name="Sykes S."/>
            <person name="Wortman J."/>
            <person name="Nusbaum C."/>
            <person name="Birren B."/>
        </authorList>
    </citation>
    <scope>NUCLEOTIDE SEQUENCE [LARGE SCALE GENOMIC DNA]</scope>
    <source>
        <strain evidence="1">CJ02B3</strain>
    </source>
</reference>
<evidence type="ECO:0000313" key="1">
    <source>
        <dbReference type="EMBL" id="ETK86084.1"/>
    </source>
</evidence>
<organism evidence="1">
    <name type="scientific">Phytophthora nicotianae</name>
    <name type="common">Potato buckeye rot agent</name>
    <name type="synonym">Phytophthora parasitica</name>
    <dbReference type="NCBI Taxonomy" id="4792"/>
    <lineage>
        <taxon>Eukaryota</taxon>
        <taxon>Sar</taxon>
        <taxon>Stramenopiles</taxon>
        <taxon>Oomycota</taxon>
        <taxon>Peronosporomycetes</taxon>
        <taxon>Peronosporales</taxon>
        <taxon>Peronosporaceae</taxon>
        <taxon>Phytophthora</taxon>
    </lineage>
</organism>
<proteinExistence type="predicted"/>
<dbReference type="EMBL" id="KI673095">
    <property type="protein sequence ID" value="ETL39507.1"/>
    <property type="molecule type" value="Genomic_DNA"/>
</dbReference>